<dbReference type="SUPFAM" id="SSF48452">
    <property type="entry name" value="TPR-like"/>
    <property type="match status" value="1"/>
</dbReference>
<sequence length="963" mass="109371">MGRLVTASISDAPAKLKERGNELFKGGSFQEAAKFYRQAQELSPEDPIYTSNLSAALYELGDYSNAFNAICLAVTTLTKSDSESPDFLQRLSARMAKCLLYGTIDHKVVSQAAIIVNKLESRHPSKEWKMWRALESEADRIAVGSAAAQYRLLNMNKLKSNLNPTLEFFKIGHDIPMSIIDNWGALHTQDVPLSLKQLSLSKISKLSFLFAGVGDARHVLGSLIGLGRAFSELGKNKRKQFKAHLTLLDIHPSVLARDLCFLILLDNLVSGKYDEKEQVEIKATLFYSYVGIVMPDYCHKRFQMVVTELIGNLQRDRPRLPAWLHVNAGSIPQIINSLRYWCSDLSLRTSSGMLAMHHVPTPCKELIADPTIPDGFKNDILEATALRHIQYIKEIIPEEEVIELFHCDDLGECPPPNPLCSELRAAWLDVGRKQLACDMSLALDTWDVGVTLRAHREEAWCAHTHVFMPPNALRKQYHFRFEQLWNAVRTNDPTPATNSRILQEVKDNINQTWKPNPSLFDRDWDTSNSDEYPVMNINPFRTINCLEEYITSYHILQDEALVDHQSPSFSITTLFFDSVVKSLCDLRGRLKLEVLLGDVCSELERSTTRPNDFPSQFTRLWLSNIPDYIQGPLGAIIYVLSRADPSQDATVGFDCLFSSGLWSSGDSYCFNYTSLRIEELPRFLGCRAITMIPNSHITLVPQILPRPLCELASKAELIVWLTRVFVYTILPGYPSHIPIAQVINSGNLVMFVDLLVHLLRVGFPPHWLGDFLGVVLSNSLVTDVAPYSGQWPVPLEEQDRRVPKRKVDVDPWLVDLESILADAYEAIPFHFVHPANFARWSSEIGLFQLDIPANPIKAQDKLTGVFLVFYARPFIKYIHHNLTTEMRGIFEGHRLVDQDKKFYVLTATETVDMYHGVIRWQMSKVRMTKLRKEKWQIAVYRSDLRSMLAGPYAVDRSFDVADK</sequence>
<evidence type="ECO:0000256" key="2">
    <source>
        <dbReference type="ARBA" id="ARBA00022803"/>
    </source>
</evidence>
<feature type="repeat" description="TPR" evidence="3">
    <location>
        <begin position="13"/>
        <end position="46"/>
    </location>
</feature>
<dbReference type="AlphaFoldDB" id="A0A2H3AYM3"/>
<evidence type="ECO:0000256" key="1">
    <source>
        <dbReference type="ARBA" id="ARBA00022737"/>
    </source>
</evidence>
<dbReference type="PROSITE" id="PS50005">
    <property type="entry name" value="TPR"/>
    <property type="match status" value="1"/>
</dbReference>
<dbReference type="InterPro" id="IPR011990">
    <property type="entry name" value="TPR-like_helical_dom_sf"/>
</dbReference>
<dbReference type="SMART" id="SM00028">
    <property type="entry name" value="TPR"/>
    <property type="match status" value="1"/>
</dbReference>
<name>A0A2H3AYM3_9AGAR</name>
<dbReference type="Pfam" id="PF14737">
    <property type="entry name" value="DUF4470"/>
    <property type="match status" value="1"/>
</dbReference>
<dbReference type="Gene3D" id="1.25.40.10">
    <property type="entry name" value="Tetratricopeptide repeat domain"/>
    <property type="match status" value="1"/>
</dbReference>
<dbReference type="PANTHER" id="PTHR22904">
    <property type="entry name" value="TPR REPEAT CONTAINING PROTEIN"/>
    <property type="match status" value="1"/>
</dbReference>
<reference evidence="6" key="1">
    <citation type="journal article" date="2017" name="Nat. Ecol. Evol.">
        <title>Genome expansion and lineage-specific genetic innovations in the forest pathogenic fungi Armillaria.</title>
        <authorList>
            <person name="Sipos G."/>
            <person name="Prasanna A.N."/>
            <person name="Walter M.C."/>
            <person name="O'Connor E."/>
            <person name="Balint B."/>
            <person name="Krizsan K."/>
            <person name="Kiss B."/>
            <person name="Hess J."/>
            <person name="Varga T."/>
            <person name="Slot J."/>
            <person name="Riley R."/>
            <person name="Boka B."/>
            <person name="Rigling D."/>
            <person name="Barry K."/>
            <person name="Lee J."/>
            <person name="Mihaltcheva S."/>
            <person name="LaButti K."/>
            <person name="Lipzen A."/>
            <person name="Waldron R."/>
            <person name="Moloney N.M."/>
            <person name="Sperisen C."/>
            <person name="Kredics L."/>
            <person name="Vagvoelgyi C."/>
            <person name="Patrignani A."/>
            <person name="Fitzpatrick D."/>
            <person name="Nagy I."/>
            <person name="Doyle S."/>
            <person name="Anderson J.B."/>
            <person name="Grigoriev I.V."/>
            <person name="Gueldener U."/>
            <person name="Muensterkoetter M."/>
            <person name="Nagy L.G."/>
        </authorList>
    </citation>
    <scope>NUCLEOTIDE SEQUENCE [LARGE SCALE GENOMIC DNA]</scope>
    <source>
        <strain evidence="6">28-4</strain>
    </source>
</reference>
<organism evidence="5 6">
    <name type="scientific">Armillaria solidipes</name>
    <dbReference type="NCBI Taxonomy" id="1076256"/>
    <lineage>
        <taxon>Eukaryota</taxon>
        <taxon>Fungi</taxon>
        <taxon>Dikarya</taxon>
        <taxon>Basidiomycota</taxon>
        <taxon>Agaricomycotina</taxon>
        <taxon>Agaricomycetes</taxon>
        <taxon>Agaricomycetidae</taxon>
        <taxon>Agaricales</taxon>
        <taxon>Marasmiineae</taxon>
        <taxon>Physalacriaceae</taxon>
        <taxon>Armillaria</taxon>
    </lineage>
</organism>
<keyword evidence="1" id="KW-0677">Repeat</keyword>
<keyword evidence="2 3" id="KW-0802">TPR repeat</keyword>
<dbReference type="PANTHER" id="PTHR22904:SF523">
    <property type="entry name" value="STRESS-INDUCED-PHOSPHOPROTEIN 1"/>
    <property type="match status" value="1"/>
</dbReference>
<keyword evidence="6" id="KW-1185">Reference proteome</keyword>
<dbReference type="InterPro" id="IPR019734">
    <property type="entry name" value="TPR_rpt"/>
</dbReference>
<gene>
    <name evidence="5" type="ORF">ARMSODRAFT_1089477</name>
</gene>
<dbReference type="GO" id="GO:0051879">
    <property type="term" value="F:Hsp90 protein binding"/>
    <property type="evidence" value="ECO:0007669"/>
    <property type="project" value="TreeGrafter"/>
</dbReference>
<evidence type="ECO:0000256" key="3">
    <source>
        <dbReference type="PROSITE-ProRule" id="PRU00339"/>
    </source>
</evidence>
<proteinExistence type="predicted"/>
<evidence type="ECO:0000313" key="5">
    <source>
        <dbReference type="EMBL" id="PBK61804.1"/>
    </source>
</evidence>
<dbReference type="InterPro" id="IPR027974">
    <property type="entry name" value="DUF4470"/>
</dbReference>
<protein>
    <recommendedName>
        <fullName evidence="4">DUF4470 domain-containing protein</fullName>
    </recommendedName>
</protein>
<accession>A0A2H3AYM3</accession>
<dbReference type="Proteomes" id="UP000218334">
    <property type="component" value="Unassembled WGS sequence"/>
</dbReference>
<dbReference type="EMBL" id="KZ293472">
    <property type="protein sequence ID" value="PBK61804.1"/>
    <property type="molecule type" value="Genomic_DNA"/>
</dbReference>
<evidence type="ECO:0000259" key="4">
    <source>
        <dbReference type="Pfam" id="PF14737"/>
    </source>
</evidence>
<evidence type="ECO:0000313" key="6">
    <source>
        <dbReference type="Proteomes" id="UP000218334"/>
    </source>
</evidence>
<feature type="domain" description="DUF4470" evidence="4">
    <location>
        <begin position="202"/>
        <end position="288"/>
    </location>
</feature>
<dbReference type="STRING" id="1076256.A0A2H3AYM3"/>